<evidence type="ECO:0000256" key="3">
    <source>
        <dbReference type="PROSITE-ProRule" id="PRU00023"/>
    </source>
</evidence>
<proteinExistence type="predicted"/>
<dbReference type="EMBL" id="ONZP01000058">
    <property type="protein sequence ID" value="SPJ72381.1"/>
    <property type="molecule type" value="Genomic_DNA"/>
</dbReference>
<dbReference type="PROSITE" id="PS50088">
    <property type="entry name" value="ANK_REPEAT"/>
    <property type="match status" value="1"/>
</dbReference>
<evidence type="ECO:0008006" key="6">
    <source>
        <dbReference type="Google" id="ProtNLM"/>
    </source>
</evidence>
<keyword evidence="5" id="KW-1185">Reference proteome</keyword>
<evidence type="ECO:0000313" key="4">
    <source>
        <dbReference type="EMBL" id="SPJ72381.1"/>
    </source>
</evidence>
<dbReference type="Proteomes" id="UP001187734">
    <property type="component" value="Unassembled WGS sequence"/>
</dbReference>
<feature type="repeat" description="ANK" evidence="3">
    <location>
        <begin position="195"/>
        <end position="227"/>
    </location>
</feature>
<dbReference type="AlphaFoldDB" id="A0AAE8M187"/>
<dbReference type="PANTHER" id="PTHR24171">
    <property type="entry name" value="ANKYRIN REPEAT DOMAIN-CONTAINING PROTEIN 39-RELATED"/>
    <property type="match status" value="1"/>
</dbReference>
<evidence type="ECO:0000256" key="1">
    <source>
        <dbReference type="ARBA" id="ARBA00022737"/>
    </source>
</evidence>
<sequence length="290" mass="31799">MSTASTVNSSSSSDVSGDELPIIFYSGRDGLRNPTDDLVHAVLAGDVTRARQLSVLGFSIPAADSWLVYQACLQGVKMVHSLSFNPRARLNRVMPWQMGDRNFHFLLRTPADRFLGTKTVVITYLIQHGAHPLEPDRLGNTALHILSEVPTQTETDGFGILSALLEEDNGFVSERVRKACLSAIDTRNIPVEPGEGSTPLMCAVTHGHVECVKILLEHGASPHFLGPSYQSPLYHAVTRDFTDLARVLLEYGAVVTRAIEEEVRSFEMTQVLGQWQAIPTIEDSSEASDD</sequence>
<dbReference type="SUPFAM" id="SSF48403">
    <property type="entry name" value="Ankyrin repeat"/>
    <property type="match status" value="1"/>
</dbReference>
<name>A0AAE8M187_9HYPO</name>
<gene>
    <name evidence="4" type="ORF">FTOL_02109</name>
</gene>
<keyword evidence="1" id="KW-0677">Repeat</keyword>
<dbReference type="PROSITE" id="PS50297">
    <property type="entry name" value="ANK_REP_REGION"/>
    <property type="match status" value="1"/>
</dbReference>
<comment type="caution">
    <text evidence="4">The sequence shown here is derived from an EMBL/GenBank/DDBJ whole genome shotgun (WGS) entry which is preliminary data.</text>
</comment>
<protein>
    <recommendedName>
        <fullName evidence="6">Ankyrin</fullName>
    </recommendedName>
</protein>
<keyword evidence="2 3" id="KW-0040">ANK repeat</keyword>
<reference evidence="4" key="1">
    <citation type="submission" date="2018-03" db="EMBL/GenBank/DDBJ databases">
        <authorList>
            <person name="Guldener U."/>
        </authorList>
    </citation>
    <scope>NUCLEOTIDE SEQUENCE</scope>
</reference>
<dbReference type="Pfam" id="PF12796">
    <property type="entry name" value="Ank_2"/>
    <property type="match status" value="1"/>
</dbReference>
<dbReference type="InterPro" id="IPR036770">
    <property type="entry name" value="Ankyrin_rpt-contain_sf"/>
</dbReference>
<dbReference type="InterPro" id="IPR002110">
    <property type="entry name" value="Ankyrin_rpt"/>
</dbReference>
<organism evidence="4 5">
    <name type="scientific">Fusarium torulosum</name>
    <dbReference type="NCBI Taxonomy" id="33205"/>
    <lineage>
        <taxon>Eukaryota</taxon>
        <taxon>Fungi</taxon>
        <taxon>Dikarya</taxon>
        <taxon>Ascomycota</taxon>
        <taxon>Pezizomycotina</taxon>
        <taxon>Sordariomycetes</taxon>
        <taxon>Hypocreomycetidae</taxon>
        <taxon>Hypocreales</taxon>
        <taxon>Nectriaceae</taxon>
        <taxon>Fusarium</taxon>
    </lineage>
</organism>
<accession>A0AAE8M187</accession>
<dbReference type="SMART" id="SM00248">
    <property type="entry name" value="ANK"/>
    <property type="match status" value="2"/>
</dbReference>
<evidence type="ECO:0000256" key="2">
    <source>
        <dbReference type="ARBA" id="ARBA00023043"/>
    </source>
</evidence>
<evidence type="ECO:0000313" key="5">
    <source>
        <dbReference type="Proteomes" id="UP001187734"/>
    </source>
</evidence>
<dbReference type="Gene3D" id="1.25.40.20">
    <property type="entry name" value="Ankyrin repeat-containing domain"/>
    <property type="match status" value="1"/>
</dbReference>